<sequence>MKRIRRFVRDVLTDWKCDEPLIDNAISVVAELTNNVILHVANVTKLRVAVSREAGKICLEVWDPSDEIPEPRHAGVEDTVGRGLAMVEALCESFEWRCDDRGKIARAVPCAE</sequence>
<protein>
    <recommendedName>
        <fullName evidence="2">Histidine kinase/HSP90-like ATPase domain-containing protein</fullName>
    </recommendedName>
</protein>
<dbReference type="PANTHER" id="PTHR35526">
    <property type="entry name" value="ANTI-SIGMA-F FACTOR RSBW-RELATED"/>
    <property type="match status" value="1"/>
</dbReference>
<dbReference type="InterPro" id="IPR036890">
    <property type="entry name" value="HATPase_C_sf"/>
</dbReference>
<feature type="domain" description="Histidine kinase/HSP90-like ATPase" evidence="2">
    <location>
        <begin position="2"/>
        <end position="106"/>
    </location>
</feature>
<dbReference type="SUPFAM" id="SSF55874">
    <property type="entry name" value="ATPase domain of HSP90 chaperone/DNA topoisomerase II/histidine kinase"/>
    <property type="match status" value="1"/>
</dbReference>
<gene>
    <name evidence="3" type="ORF">GCM10023195_02970</name>
</gene>
<dbReference type="EMBL" id="BAABHJ010000001">
    <property type="protein sequence ID" value="GAA4601265.1"/>
    <property type="molecule type" value="Genomic_DNA"/>
</dbReference>
<evidence type="ECO:0000259" key="2">
    <source>
        <dbReference type="Pfam" id="PF13581"/>
    </source>
</evidence>
<dbReference type="Pfam" id="PF13581">
    <property type="entry name" value="HATPase_c_2"/>
    <property type="match status" value="1"/>
</dbReference>
<keyword evidence="1" id="KW-0418">Kinase</keyword>
<dbReference type="Gene3D" id="3.30.565.10">
    <property type="entry name" value="Histidine kinase-like ATPase, C-terminal domain"/>
    <property type="match status" value="1"/>
</dbReference>
<keyword evidence="1" id="KW-0808">Transferase</keyword>
<accession>A0ABP8TCP4</accession>
<evidence type="ECO:0000256" key="1">
    <source>
        <dbReference type="ARBA" id="ARBA00022527"/>
    </source>
</evidence>
<dbReference type="CDD" id="cd16936">
    <property type="entry name" value="HATPase_RsbW-like"/>
    <property type="match status" value="1"/>
</dbReference>
<organism evidence="3 4">
    <name type="scientific">Actinoallomurus liliacearum</name>
    <dbReference type="NCBI Taxonomy" id="1080073"/>
    <lineage>
        <taxon>Bacteria</taxon>
        <taxon>Bacillati</taxon>
        <taxon>Actinomycetota</taxon>
        <taxon>Actinomycetes</taxon>
        <taxon>Streptosporangiales</taxon>
        <taxon>Thermomonosporaceae</taxon>
        <taxon>Actinoallomurus</taxon>
    </lineage>
</organism>
<reference evidence="4" key="1">
    <citation type="journal article" date="2019" name="Int. J. Syst. Evol. Microbiol.">
        <title>The Global Catalogue of Microorganisms (GCM) 10K type strain sequencing project: providing services to taxonomists for standard genome sequencing and annotation.</title>
        <authorList>
            <consortium name="The Broad Institute Genomics Platform"/>
            <consortium name="The Broad Institute Genome Sequencing Center for Infectious Disease"/>
            <person name="Wu L."/>
            <person name="Ma J."/>
        </authorList>
    </citation>
    <scope>NUCLEOTIDE SEQUENCE [LARGE SCALE GENOMIC DNA]</scope>
    <source>
        <strain evidence="4">JCM 17938</strain>
    </source>
</reference>
<dbReference type="InterPro" id="IPR003594">
    <property type="entry name" value="HATPase_dom"/>
</dbReference>
<evidence type="ECO:0000313" key="4">
    <source>
        <dbReference type="Proteomes" id="UP001500212"/>
    </source>
</evidence>
<dbReference type="InterPro" id="IPR050267">
    <property type="entry name" value="Anti-sigma-factor_SerPK"/>
</dbReference>
<comment type="caution">
    <text evidence="3">The sequence shown here is derived from an EMBL/GenBank/DDBJ whole genome shotgun (WGS) entry which is preliminary data.</text>
</comment>
<dbReference type="PANTHER" id="PTHR35526:SF3">
    <property type="entry name" value="ANTI-SIGMA-F FACTOR RSBW"/>
    <property type="match status" value="1"/>
</dbReference>
<evidence type="ECO:0000313" key="3">
    <source>
        <dbReference type="EMBL" id="GAA4601265.1"/>
    </source>
</evidence>
<proteinExistence type="predicted"/>
<name>A0ABP8TCP4_9ACTN</name>
<keyword evidence="4" id="KW-1185">Reference proteome</keyword>
<keyword evidence="1" id="KW-0723">Serine/threonine-protein kinase</keyword>
<dbReference type="Proteomes" id="UP001500212">
    <property type="component" value="Unassembled WGS sequence"/>
</dbReference>